<protein>
    <recommendedName>
        <fullName evidence="3">Tetratricopeptide repeat protein</fullName>
    </recommendedName>
</protein>
<reference evidence="2" key="1">
    <citation type="journal article" date="2021" name="Syst. Appl. Microbiol.">
        <title>Roseomonas hellenica sp. nov., isolated from roots of wild-growing Alkanna tinctoria.</title>
        <authorList>
            <person name="Rat A."/>
            <person name="Naranjo H.D."/>
            <person name="Lebbe L."/>
            <person name="Cnockaert M."/>
            <person name="Krigas N."/>
            <person name="Grigoriadou K."/>
            <person name="Maloupa E."/>
            <person name="Willems A."/>
        </authorList>
    </citation>
    <scope>NUCLEOTIDE SEQUENCE [LARGE SCALE GENOMIC DNA]</scope>
    <source>
        <strain evidence="2">LMG 31523</strain>
    </source>
</reference>
<gene>
    <name evidence="1" type="ORF">GXW71_28675</name>
</gene>
<organism evidence="1 2">
    <name type="scientific">Plastoroseomonas hellenica</name>
    <dbReference type="NCBI Taxonomy" id="2687306"/>
    <lineage>
        <taxon>Bacteria</taxon>
        <taxon>Pseudomonadati</taxon>
        <taxon>Pseudomonadota</taxon>
        <taxon>Alphaproteobacteria</taxon>
        <taxon>Acetobacterales</taxon>
        <taxon>Acetobacteraceae</taxon>
        <taxon>Plastoroseomonas</taxon>
    </lineage>
</organism>
<evidence type="ECO:0000313" key="2">
    <source>
        <dbReference type="Proteomes" id="UP001196870"/>
    </source>
</evidence>
<dbReference type="Proteomes" id="UP001196870">
    <property type="component" value="Unassembled WGS sequence"/>
</dbReference>
<comment type="caution">
    <text evidence="1">The sequence shown here is derived from an EMBL/GenBank/DDBJ whole genome shotgun (WGS) entry which is preliminary data.</text>
</comment>
<evidence type="ECO:0000313" key="1">
    <source>
        <dbReference type="EMBL" id="MBR0668361.1"/>
    </source>
</evidence>
<evidence type="ECO:0008006" key="3">
    <source>
        <dbReference type="Google" id="ProtNLM"/>
    </source>
</evidence>
<keyword evidence="2" id="KW-1185">Reference proteome</keyword>
<feature type="non-terminal residue" evidence="1">
    <location>
        <position position="160"/>
    </location>
</feature>
<accession>A0ABS5F700</accession>
<sequence>MRRLLPVLLLLGGCGGATEPPPPRDEALDRAALGGRLALEMERPVEAARLYRQALARARQRDDPGAIADAAVGLVAAELAVGRSREAVTAARDVRAELLRRGAVPPAALLLAEAVALHRQGDARAADAVAAEVVARGAEDADATRRAAFLRGLVAAGRRD</sequence>
<name>A0ABS5F700_9PROT</name>
<dbReference type="EMBL" id="JAAGBB010000055">
    <property type="protein sequence ID" value="MBR0668361.1"/>
    <property type="molecule type" value="Genomic_DNA"/>
</dbReference>
<proteinExistence type="predicted"/>